<accession>A0ABW9UYY3</accession>
<evidence type="ECO:0000313" key="2">
    <source>
        <dbReference type="EMBL" id="MXO69383.1"/>
    </source>
</evidence>
<feature type="compositionally biased region" description="Gly residues" evidence="1">
    <location>
        <begin position="62"/>
        <end position="72"/>
    </location>
</feature>
<proteinExistence type="predicted"/>
<dbReference type="RefSeq" id="WP_160734010.1">
    <property type="nucleotide sequence ID" value="NZ_WTYO01000005.1"/>
</dbReference>
<feature type="compositionally biased region" description="Basic and acidic residues" evidence="1">
    <location>
        <begin position="27"/>
        <end position="37"/>
    </location>
</feature>
<evidence type="ECO:0000313" key="3">
    <source>
        <dbReference type="Proteomes" id="UP000444401"/>
    </source>
</evidence>
<sequence>MIDYFALGLIHALIAIALLRIAGRDETDRDPAFEDGPRTPTAQRRAAAGKAGDETARDTAGDTGGDTAGDTGGASARTMGERGGNRDA</sequence>
<keyword evidence="3" id="KW-1185">Reference proteome</keyword>
<name>A0ABW9UYY3_9SPHN</name>
<protein>
    <submittedName>
        <fullName evidence="2">Uncharacterized protein</fullName>
    </submittedName>
</protein>
<dbReference type="EMBL" id="WTYO01000005">
    <property type="protein sequence ID" value="MXO69383.1"/>
    <property type="molecule type" value="Genomic_DNA"/>
</dbReference>
<gene>
    <name evidence="2" type="ORF">GRI72_11165</name>
</gene>
<reference evidence="2 3" key="1">
    <citation type="submission" date="2019-12" db="EMBL/GenBank/DDBJ databases">
        <title>Genomic-based taxomic classification of the family Erythrobacteraceae.</title>
        <authorList>
            <person name="Xu L."/>
        </authorList>
    </citation>
    <scope>NUCLEOTIDE SEQUENCE [LARGE SCALE GENOMIC DNA]</scope>
    <source>
        <strain evidence="2 3">H32</strain>
    </source>
</reference>
<organism evidence="2 3">
    <name type="scientific">Pelagerythrobacter marinus</name>
    <dbReference type="NCBI Taxonomy" id="538382"/>
    <lineage>
        <taxon>Bacteria</taxon>
        <taxon>Pseudomonadati</taxon>
        <taxon>Pseudomonadota</taxon>
        <taxon>Alphaproteobacteria</taxon>
        <taxon>Sphingomonadales</taxon>
        <taxon>Erythrobacteraceae</taxon>
        <taxon>Pelagerythrobacter</taxon>
    </lineage>
</organism>
<feature type="compositionally biased region" description="Basic and acidic residues" evidence="1">
    <location>
        <begin position="79"/>
        <end position="88"/>
    </location>
</feature>
<feature type="compositionally biased region" description="Low complexity" evidence="1">
    <location>
        <begin position="38"/>
        <end position="48"/>
    </location>
</feature>
<dbReference type="Proteomes" id="UP000444401">
    <property type="component" value="Unassembled WGS sequence"/>
</dbReference>
<feature type="compositionally biased region" description="Basic and acidic residues" evidence="1">
    <location>
        <begin position="51"/>
        <end position="60"/>
    </location>
</feature>
<evidence type="ECO:0000256" key="1">
    <source>
        <dbReference type="SAM" id="MobiDB-lite"/>
    </source>
</evidence>
<comment type="caution">
    <text evidence="2">The sequence shown here is derived from an EMBL/GenBank/DDBJ whole genome shotgun (WGS) entry which is preliminary data.</text>
</comment>
<feature type="region of interest" description="Disordered" evidence="1">
    <location>
        <begin position="27"/>
        <end position="88"/>
    </location>
</feature>